<dbReference type="SUPFAM" id="SSF56954">
    <property type="entry name" value="Outer membrane efflux proteins (OEP)"/>
    <property type="match status" value="1"/>
</dbReference>
<reference evidence="1" key="1">
    <citation type="journal article" date="2021" name="PeerJ">
        <title>Extensive microbial diversity within the chicken gut microbiome revealed by metagenomics and culture.</title>
        <authorList>
            <person name="Gilroy R."/>
            <person name="Ravi A."/>
            <person name="Getino M."/>
            <person name="Pursley I."/>
            <person name="Horton D.L."/>
            <person name="Alikhan N.F."/>
            <person name="Baker D."/>
            <person name="Gharbi K."/>
            <person name="Hall N."/>
            <person name="Watson M."/>
            <person name="Adriaenssens E.M."/>
            <person name="Foster-Nyarko E."/>
            <person name="Jarju S."/>
            <person name="Secka A."/>
            <person name="Antonio M."/>
            <person name="Oren A."/>
            <person name="Chaudhuri R.R."/>
            <person name="La Ragione R."/>
            <person name="Hildebrand F."/>
            <person name="Pallen M.J."/>
        </authorList>
    </citation>
    <scope>NUCLEOTIDE SEQUENCE</scope>
    <source>
        <strain evidence="1">B3-3758</strain>
    </source>
</reference>
<proteinExistence type="predicted"/>
<reference evidence="1" key="2">
    <citation type="submission" date="2021-04" db="EMBL/GenBank/DDBJ databases">
        <authorList>
            <person name="Gilroy R."/>
        </authorList>
    </citation>
    <scope>NUCLEOTIDE SEQUENCE</scope>
    <source>
        <strain evidence="1">B3-3758</strain>
    </source>
</reference>
<evidence type="ECO:0000313" key="1">
    <source>
        <dbReference type="EMBL" id="MBU3814747.1"/>
    </source>
</evidence>
<evidence type="ECO:0000313" key="2">
    <source>
        <dbReference type="Proteomes" id="UP000824236"/>
    </source>
</evidence>
<sequence>MKRLFFFSILWVAVLLLSGVSVLAQTEQKVRGAKAWEIRGLNHDSIIAAFGRRFVVLDSLMRSDVEVDRALLFADTPHMQQVDSAFEAKEAYERKAFKRKHGLELTGQAYYRLDDQLGFDEDDQYSRYKAKFQGELGWNLFNSSFLQRKPQLRLISLNNQADRLHHLRQNARPLWDDAREAIEQRYNRLTAAVLREQLLNNEVLSMAYLYVLETDRASNDKLLEAGSEKMRIEHAFAQTGMPADASGEEVRVLQPLWVELDTARLLGALEDSHLQIRESRVREEILGAQIKVTNYAHQLRLTPFVRVSHYLRTTLGSSTNMEVGARFTFPFYGDASAKRKAMRTEQALTALGREKLTETVTTECRRLIAQLGQLNTALASEQRHVALLRRFIDIRTEGYVNSQGGYNHIARLEEYNEFLRSLERTYDLLRRRALCLLELQEATGCPDMAALIQTKEMTR</sequence>
<dbReference type="AlphaFoldDB" id="A0A9E2KGL3"/>
<accession>A0A9E2KGL3</accession>
<comment type="caution">
    <text evidence="1">The sequence shown here is derived from an EMBL/GenBank/DDBJ whole genome shotgun (WGS) entry which is preliminary data.</text>
</comment>
<dbReference type="EMBL" id="JAHLFO010000132">
    <property type="protein sequence ID" value="MBU3814747.1"/>
    <property type="molecule type" value="Genomic_DNA"/>
</dbReference>
<dbReference type="Proteomes" id="UP000824236">
    <property type="component" value="Unassembled WGS sequence"/>
</dbReference>
<organism evidence="1 2">
    <name type="scientific">Candidatus Bacteroides intestinipullorum</name>
    <dbReference type="NCBI Taxonomy" id="2838471"/>
    <lineage>
        <taxon>Bacteria</taxon>
        <taxon>Pseudomonadati</taxon>
        <taxon>Bacteroidota</taxon>
        <taxon>Bacteroidia</taxon>
        <taxon>Bacteroidales</taxon>
        <taxon>Bacteroidaceae</taxon>
        <taxon>Bacteroides</taxon>
    </lineage>
</organism>
<name>A0A9E2KGL3_9BACE</name>
<gene>
    <name evidence="1" type="ORF">H9791_09655</name>
</gene>
<protein>
    <submittedName>
        <fullName evidence="1">Uncharacterized protein</fullName>
    </submittedName>
</protein>